<name>A0A8S0SZ31_OLEEU</name>
<dbReference type="GO" id="GO:0045893">
    <property type="term" value="P:positive regulation of DNA-templated transcription"/>
    <property type="evidence" value="ECO:0007669"/>
    <property type="project" value="TreeGrafter"/>
</dbReference>
<dbReference type="SUPFAM" id="SSF46689">
    <property type="entry name" value="Homeodomain-like"/>
    <property type="match status" value="1"/>
</dbReference>
<organism evidence="13 14">
    <name type="scientific">Olea europaea subsp. europaea</name>
    <dbReference type="NCBI Taxonomy" id="158383"/>
    <lineage>
        <taxon>Eukaryota</taxon>
        <taxon>Viridiplantae</taxon>
        <taxon>Streptophyta</taxon>
        <taxon>Embryophyta</taxon>
        <taxon>Tracheophyta</taxon>
        <taxon>Spermatophyta</taxon>
        <taxon>Magnoliopsida</taxon>
        <taxon>eudicotyledons</taxon>
        <taxon>Gunneridae</taxon>
        <taxon>Pentapetalae</taxon>
        <taxon>asterids</taxon>
        <taxon>lamiids</taxon>
        <taxon>Lamiales</taxon>
        <taxon>Oleaceae</taxon>
        <taxon>Oleeae</taxon>
        <taxon>Olea</taxon>
    </lineage>
</organism>
<evidence type="ECO:0000256" key="4">
    <source>
        <dbReference type="ARBA" id="ARBA00023155"/>
    </source>
</evidence>
<proteinExistence type="inferred from homology"/>
<evidence type="ECO:0000256" key="5">
    <source>
        <dbReference type="ARBA" id="ARBA00023163"/>
    </source>
</evidence>
<keyword evidence="11" id="KW-0175">Coiled coil</keyword>
<evidence type="ECO:0000256" key="8">
    <source>
        <dbReference type="PROSITE-ProRule" id="PRU00108"/>
    </source>
</evidence>
<dbReference type="PANTHER" id="PTHR24326:SF122">
    <property type="entry name" value="HOMEOBOX-LEUCINE ZIPPER PROTEIN HOX6"/>
    <property type="match status" value="1"/>
</dbReference>
<dbReference type="Pfam" id="PF02183">
    <property type="entry name" value="HALZ"/>
    <property type="match status" value="1"/>
</dbReference>
<dbReference type="AlphaFoldDB" id="A0A8S0SZ31"/>
<dbReference type="GO" id="GO:0043565">
    <property type="term" value="F:sequence-specific DNA binding"/>
    <property type="evidence" value="ECO:0007669"/>
    <property type="project" value="InterPro"/>
</dbReference>
<dbReference type="EMBL" id="CACTIH010005594">
    <property type="protein sequence ID" value="CAA2998468.1"/>
    <property type="molecule type" value="Genomic_DNA"/>
</dbReference>
<dbReference type="InterPro" id="IPR000047">
    <property type="entry name" value="HTH_motif"/>
</dbReference>
<evidence type="ECO:0000313" key="14">
    <source>
        <dbReference type="Proteomes" id="UP000594638"/>
    </source>
</evidence>
<reference evidence="13 14" key="1">
    <citation type="submission" date="2019-12" db="EMBL/GenBank/DDBJ databases">
        <authorList>
            <person name="Alioto T."/>
            <person name="Alioto T."/>
            <person name="Gomez Garrido J."/>
        </authorList>
    </citation>
    <scope>NUCLEOTIDE SEQUENCE [LARGE SCALE GENOMIC DNA]</scope>
</reference>
<keyword evidence="2 10" id="KW-0805">Transcription regulation</keyword>
<protein>
    <recommendedName>
        <fullName evidence="10">Homeobox-leucine zipper protein</fullName>
    </recommendedName>
    <alternativeName>
        <fullName evidence="10">HD-ZIP protein</fullName>
    </alternativeName>
    <alternativeName>
        <fullName evidence="10">Homeodomain transcription factor</fullName>
    </alternativeName>
</protein>
<evidence type="ECO:0000256" key="11">
    <source>
        <dbReference type="SAM" id="Coils"/>
    </source>
</evidence>
<evidence type="ECO:0000256" key="2">
    <source>
        <dbReference type="ARBA" id="ARBA00023015"/>
    </source>
</evidence>
<dbReference type="SMART" id="SM00389">
    <property type="entry name" value="HOX"/>
    <property type="match status" value="1"/>
</dbReference>
<keyword evidence="6 8" id="KW-0539">Nucleus</keyword>
<evidence type="ECO:0000256" key="3">
    <source>
        <dbReference type="ARBA" id="ARBA00023125"/>
    </source>
</evidence>
<comment type="caution">
    <text evidence="13">The sequence shown here is derived from an EMBL/GenBank/DDBJ whole genome shotgun (WGS) entry which is preliminary data.</text>
</comment>
<dbReference type="Pfam" id="PF00046">
    <property type="entry name" value="Homeodomain"/>
    <property type="match status" value="1"/>
</dbReference>
<sequence>MSNINKASKNSSRQRFSDEQIKSLETTFEVESRPELRMKQHLAKKLGLQPRQVAIWFQNRRARSKPKELERDYNVLKADYDKLVSQFESMKKENQALLIQLQKLKQAEGRSDEQFGNENMKIETLEQTRFLLENDSPELGVPLCNDFSRKVDYLWDDADDHPELVQMADGYLTSTDNIHSFESSCLMDNSSHSGNGGQAFNF</sequence>
<evidence type="ECO:0000259" key="12">
    <source>
        <dbReference type="PROSITE" id="PS50071"/>
    </source>
</evidence>
<dbReference type="PRINTS" id="PR00031">
    <property type="entry name" value="HTHREPRESSR"/>
</dbReference>
<evidence type="ECO:0000256" key="10">
    <source>
        <dbReference type="RuleBase" id="RU369038"/>
    </source>
</evidence>
<dbReference type="Proteomes" id="UP000594638">
    <property type="component" value="Unassembled WGS sequence"/>
</dbReference>
<dbReference type="GO" id="GO:0005634">
    <property type="term" value="C:nucleus"/>
    <property type="evidence" value="ECO:0007669"/>
    <property type="project" value="UniProtKB-SubCell"/>
</dbReference>
<dbReference type="Gene3D" id="1.10.10.60">
    <property type="entry name" value="Homeodomain-like"/>
    <property type="match status" value="1"/>
</dbReference>
<dbReference type="InterPro" id="IPR045224">
    <property type="entry name" value="HDZip_class_I_plant"/>
</dbReference>
<evidence type="ECO:0000256" key="6">
    <source>
        <dbReference type="ARBA" id="ARBA00023242"/>
    </source>
</evidence>
<dbReference type="InterPro" id="IPR003106">
    <property type="entry name" value="Leu_zip_homeo"/>
</dbReference>
<dbReference type="GO" id="GO:0000981">
    <property type="term" value="F:DNA-binding transcription factor activity, RNA polymerase II-specific"/>
    <property type="evidence" value="ECO:0007669"/>
    <property type="project" value="UniProtKB-UniRule"/>
</dbReference>
<dbReference type="OrthoDB" id="6159439at2759"/>
<keyword evidence="5 10" id="KW-0804">Transcription</keyword>
<feature type="domain" description="Homeobox" evidence="12">
    <location>
        <begin position="7"/>
        <end position="67"/>
    </location>
</feature>
<evidence type="ECO:0000256" key="1">
    <source>
        <dbReference type="ARBA" id="ARBA00004123"/>
    </source>
</evidence>
<dbReference type="PANTHER" id="PTHR24326">
    <property type="entry name" value="HOMEOBOX-LEUCINE ZIPPER PROTEIN"/>
    <property type="match status" value="1"/>
</dbReference>
<feature type="DNA-binding region" description="Homeobox" evidence="8">
    <location>
        <begin position="9"/>
        <end position="68"/>
    </location>
</feature>
<accession>A0A8S0SZ31</accession>
<evidence type="ECO:0000256" key="7">
    <source>
        <dbReference type="ARBA" id="ARBA00025748"/>
    </source>
</evidence>
<dbReference type="CDD" id="cd00086">
    <property type="entry name" value="homeodomain"/>
    <property type="match status" value="1"/>
</dbReference>
<keyword evidence="14" id="KW-1185">Reference proteome</keyword>
<dbReference type="InterPro" id="IPR017970">
    <property type="entry name" value="Homeobox_CS"/>
</dbReference>
<keyword evidence="3 8" id="KW-0238">DNA-binding</keyword>
<keyword evidence="4 8" id="KW-0371">Homeobox</keyword>
<evidence type="ECO:0000313" key="13">
    <source>
        <dbReference type="EMBL" id="CAA2998468.1"/>
    </source>
</evidence>
<dbReference type="InterPro" id="IPR001356">
    <property type="entry name" value="HD"/>
</dbReference>
<dbReference type="Gramene" id="OE9A036682T1">
    <property type="protein sequence ID" value="OE9A036682C1"/>
    <property type="gene ID" value="OE9A036682"/>
</dbReference>
<dbReference type="PROSITE" id="PS50071">
    <property type="entry name" value="HOMEOBOX_2"/>
    <property type="match status" value="1"/>
</dbReference>
<comment type="function">
    <text evidence="10">Transcription factor.</text>
</comment>
<dbReference type="InterPro" id="IPR009057">
    <property type="entry name" value="Homeodomain-like_sf"/>
</dbReference>
<dbReference type="PROSITE" id="PS00027">
    <property type="entry name" value="HOMEOBOX_1"/>
    <property type="match status" value="1"/>
</dbReference>
<comment type="similarity">
    <text evidence="7 10">Belongs to the HD-ZIP homeobox family. Class I subfamily.</text>
</comment>
<gene>
    <name evidence="13" type="ORF">OLEA9_A036682</name>
</gene>
<evidence type="ECO:0000256" key="9">
    <source>
        <dbReference type="RuleBase" id="RU000682"/>
    </source>
</evidence>
<comment type="subcellular location">
    <subcellularLocation>
        <location evidence="1 8 9">Nucleus</location>
    </subcellularLocation>
</comment>
<feature type="coiled-coil region" evidence="11">
    <location>
        <begin position="73"/>
        <end position="107"/>
    </location>
</feature>